<dbReference type="Pfam" id="PF00702">
    <property type="entry name" value="Hydrolase"/>
    <property type="match status" value="1"/>
</dbReference>
<dbReference type="Gene3D" id="3.40.50.1000">
    <property type="entry name" value="HAD superfamily/HAD-like"/>
    <property type="match status" value="1"/>
</dbReference>
<dbReference type="PRINTS" id="PR00413">
    <property type="entry name" value="HADHALOGNASE"/>
</dbReference>
<dbReference type="SFLD" id="SFLDS00003">
    <property type="entry name" value="Haloacid_Dehalogenase"/>
    <property type="match status" value="1"/>
</dbReference>
<comment type="caution">
    <text evidence="1">The sequence shown here is derived from an EMBL/GenBank/DDBJ whole genome shotgun (WGS) entry which is preliminary data.</text>
</comment>
<dbReference type="PANTHER" id="PTHR12725:SF117">
    <property type="entry name" value="HALOACID DEHALOGENASE-LIKE HYDROLASE"/>
    <property type="match status" value="1"/>
</dbReference>
<dbReference type="NCBIfam" id="TIGR01993">
    <property type="entry name" value="Pyr-5-nucltdase"/>
    <property type="match status" value="1"/>
</dbReference>
<dbReference type="InterPro" id="IPR006439">
    <property type="entry name" value="HAD-SF_hydro_IA"/>
</dbReference>
<sequence length="219" mass="24253">MKAVLFDLDNTLYAPDCDLFSLIDVRINRYMEEIAGIALADVDGLRRRYWHDYGATLLGLIRHHEVDPEDYLDYVHDVDVASRLVPDPALRAVLRDSGIPSYVFTNGSRGHADRVLGALGIADLFVDVFDIRIAGYQPKPNPDPYQQVLGRLALQGEDCVMVEDQLQNLQTAKTFGMTTVLVAPEGQAGSDVSWVDSHLQAVGDIAPLLSRWRAGFIDG</sequence>
<proteinExistence type="predicted"/>
<dbReference type="Gene3D" id="1.10.150.450">
    <property type="match status" value="1"/>
</dbReference>
<protein>
    <submittedName>
        <fullName evidence="1">Pyrimidine 5'-nucleotidase</fullName>
    </submittedName>
</protein>
<gene>
    <name evidence="1" type="ORF">ICT70_07585</name>
</gene>
<dbReference type="Proteomes" id="UP000632828">
    <property type="component" value="Unassembled WGS sequence"/>
</dbReference>
<name>A0A8J6UIB1_9BACT</name>
<reference evidence="1" key="1">
    <citation type="submission" date="2020-09" db="EMBL/GenBank/DDBJ databases">
        <title>Pelobacter alkaliphilus sp. nov., a novel anaerobic arsenate-reducing bacterium from terrestrial mud volcano.</title>
        <authorList>
            <person name="Khomyakova M.A."/>
            <person name="Merkel A.Y."/>
            <person name="Slobodkin A.I."/>
        </authorList>
    </citation>
    <scope>NUCLEOTIDE SEQUENCE</scope>
    <source>
        <strain evidence="1">M08fum</strain>
    </source>
</reference>
<dbReference type="EMBL" id="JACWUN010000007">
    <property type="protein sequence ID" value="MBD1400530.1"/>
    <property type="molecule type" value="Genomic_DNA"/>
</dbReference>
<dbReference type="NCBIfam" id="TIGR01509">
    <property type="entry name" value="HAD-SF-IA-v3"/>
    <property type="match status" value="1"/>
</dbReference>
<evidence type="ECO:0000313" key="1">
    <source>
        <dbReference type="EMBL" id="MBD1400530.1"/>
    </source>
</evidence>
<accession>A0A8J6UIB1</accession>
<dbReference type="RefSeq" id="WP_191155137.1">
    <property type="nucleotide sequence ID" value="NZ_JACWUN010000007.1"/>
</dbReference>
<dbReference type="SFLD" id="SFLDG01132">
    <property type="entry name" value="C1.5.3:_5'-Nucleotidase_Like"/>
    <property type="match status" value="1"/>
</dbReference>
<dbReference type="PANTHER" id="PTHR12725">
    <property type="entry name" value="HALOACID DEHALOGENASE-LIKE HYDROLASE"/>
    <property type="match status" value="1"/>
</dbReference>
<organism evidence="1 2">
    <name type="scientific">Pelovirga terrestris</name>
    <dbReference type="NCBI Taxonomy" id="2771352"/>
    <lineage>
        <taxon>Bacteria</taxon>
        <taxon>Pseudomonadati</taxon>
        <taxon>Thermodesulfobacteriota</taxon>
        <taxon>Desulfuromonadia</taxon>
        <taxon>Geobacterales</taxon>
        <taxon>Geobacteraceae</taxon>
        <taxon>Pelovirga</taxon>
    </lineage>
</organism>
<dbReference type="SUPFAM" id="SSF56784">
    <property type="entry name" value="HAD-like"/>
    <property type="match status" value="1"/>
</dbReference>
<keyword evidence="2" id="KW-1185">Reference proteome</keyword>
<dbReference type="InterPro" id="IPR023214">
    <property type="entry name" value="HAD_sf"/>
</dbReference>
<evidence type="ECO:0000313" key="2">
    <source>
        <dbReference type="Proteomes" id="UP000632828"/>
    </source>
</evidence>
<dbReference type="AlphaFoldDB" id="A0A8J6UIB1"/>
<dbReference type="InterPro" id="IPR010237">
    <property type="entry name" value="Pyr-5-nucltdase"/>
</dbReference>
<dbReference type="InterPro" id="IPR036412">
    <property type="entry name" value="HAD-like_sf"/>
</dbReference>
<dbReference type="SFLD" id="SFLDG01129">
    <property type="entry name" value="C1.5:_HAD__Beta-PGM__Phosphata"/>
    <property type="match status" value="1"/>
</dbReference>